<feature type="region of interest" description="Disordered" evidence="1">
    <location>
        <begin position="519"/>
        <end position="544"/>
    </location>
</feature>
<evidence type="ECO:0000256" key="1">
    <source>
        <dbReference type="SAM" id="MobiDB-lite"/>
    </source>
</evidence>
<accession>N6TSW9</accession>
<proteinExistence type="predicted"/>
<feature type="non-terminal residue" evidence="2">
    <location>
        <position position="1"/>
    </location>
</feature>
<protein>
    <submittedName>
        <fullName evidence="2">Uncharacterized protein</fullName>
    </submittedName>
</protein>
<sequence length="544" mass="60619">MKSKARDSPTQSCGEDAVIAPMGSSASTTDVSHVIGADSRSLSADVASWNPFEESTPFSQMTEDHIFGAEFDKIRQGTGSQNKGDVPLIGTTETESDNEISPSCKKVQLPLELPLEDHRNKYEKLIHGLDFSSDSSEREEKIKQDKVKKKKKTTIPEKLQHVYKTMEIPIKNFRSEDRQHKCKKKRADKNSSNAEVDSDDSIGSASDLKADDDQIEIGEEAKEDIKSENVSEDIQTCGSSAYHAECESMATHDDGISRVVRSKKKAEIKLVDQQENEDMNFIGHQYGEKPLLADDELDSDYEVLENIKWDIEKNTTKKECLWMAPSSSFEEASDVFSLAPFGTPKFTKISLDQAVPLAEVNLRSSVSADPNKTHDFSIVSEAPRSLNPFLSCEYSTSIDLSNSSSDNFPILRTTPASVFASLPDANEKRESPKVTLWKDKKKEKDMKSKYQLFNDIDSADCSFRTPKNLKQAKATSNSGKKSSKSKKSSGKVLMEEGFSNMSFEDFPSDDTEVISNSELPFEVLRSPEEDIRRSNGKRVANPFS</sequence>
<dbReference type="HOGENOM" id="CLU_500854_0_0_1"/>
<evidence type="ECO:0000313" key="2">
    <source>
        <dbReference type="EMBL" id="ENN71441.1"/>
    </source>
</evidence>
<dbReference type="EMBL" id="KB741269">
    <property type="protein sequence ID" value="ENN71441.1"/>
    <property type="molecule type" value="Genomic_DNA"/>
</dbReference>
<organism evidence="2">
    <name type="scientific">Dendroctonus ponderosae</name>
    <name type="common">Mountain pine beetle</name>
    <dbReference type="NCBI Taxonomy" id="77166"/>
    <lineage>
        <taxon>Eukaryota</taxon>
        <taxon>Metazoa</taxon>
        <taxon>Ecdysozoa</taxon>
        <taxon>Arthropoda</taxon>
        <taxon>Hexapoda</taxon>
        <taxon>Insecta</taxon>
        <taxon>Pterygota</taxon>
        <taxon>Neoptera</taxon>
        <taxon>Endopterygota</taxon>
        <taxon>Coleoptera</taxon>
        <taxon>Polyphaga</taxon>
        <taxon>Cucujiformia</taxon>
        <taxon>Curculionidae</taxon>
        <taxon>Scolytinae</taxon>
        <taxon>Dendroctonus</taxon>
    </lineage>
</organism>
<feature type="compositionally biased region" description="Basic and acidic residues" evidence="1">
    <location>
        <begin position="219"/>
        <end position="229"/>
    </location>
</feature>
<dbReference type="Proteomes" id="UP000030742">
    <property type="component" value="Unassembled WGS sequence"/>
</dbReference>
<dbReference type="EMBL" id="KB632330">
    <property type="protein sequence ID" value="ERL92586.1"/>
    <property type="molecule type" value="Genomic_DNA"/>
</dbReference>
<feature type="region of interest" description="Disordered" evidence="1">
    <location>
        <begin position="1"/>
        <end position="105"/>
    </location>
</feature>
<evidence type="ECO:0000313" key="4">
    <source>
        <dbReference type="Proteomes" id="UP000030742"/>
    </source>
</evidence>
<feature type="region of interest" description="Disordered" evidence="1">
    <location>
        <begin position="169"/>
        <end position="233"/>
    </location>
</feature>
<feature type="region of interest" description="Disordered" evidence="1">
    <location>
        <begin position="130"/>
        <end position="155"/>
    </location>
</feature>
<reference evidence="2 4" key="1">
    <citation type="journal article" date="2013" name="Genome Biol.">
        <title>Draft genome of the mountain pine beetle, Dendroctonus ponderosae Hopkins, a major forest pest.</title>
        <authorList>
            <person name="Keeling C.I."/>
            <person name="Yuen M.M."/>
            <person name="Liao N.Y."/>
            <person name="Docking T.R."/>
            <person name="Chan S.K."/>
            <person name="Taylor G.A."/>
            <person name="Palmquist D.L."/>
            <person name="Jackman S.D."/>
            <person name="Nguyen A."/>
            <person name="Li M."/>
            <person name="Henderson H."/>
            <person name="Janes J.K."/>
            <person name="Zhao Y."/>
            <person name="Pandoh P."/>
            <person name="Moore R."/>
            <person name="Sperling F.A."/>
            <person name="Huber D.P."/>
            <person name="Birol I."/>
            <person name="Jones S.J."/>
            <person name="Bohlmann J."/>
        </authorList>
    </citation>
    <scope>NUCLEOTIDE SEQUENCE</scope>
</reference>
<name>N6TSW9_DENPD</name>
<feature type="region of interest" description="Disordered" evidence="1">
    <location>
        <begin position="468"/>
        <end position="491"/>
    </location>
</feature>
<feature type="compositionally biased region" description="Basic and acidic residues" evidence="1">
    <location>
        <begin position="62"/>
        <end position="75"/>
    </location>
</feature>
<dbReference type="STRING" id="77166.N6TSW9"/>
<dbReference type="AlphaFoldDB" id="N6TSW9"/>
<evidence type="ECO:0000313" key="3">
    <source>
        <dbReference type="EMBL" id="ERL92586.1"/>
    </source>
</evidence>
<dbReference type="OrthoDB" id="2018507at2759"/>
<feature type="compositionally biased region" description="Basic and acidic residues" evidence="1">
    <location>
        <begin position="135"/>
        <end position="145"/>
    </location>
</feature>
<gene>
    <name evidence="3" type="ORF">D910_09899</name>
    <name evidence="2" type="ORF">YQE_11860</name>
</gene>